<proteinExistence type="predicted"/>
<dbReference type="Proteomes" id="UP000191110">
    <property type="component" value="Unassembled WGS sequence"/>
</dbReference>
<dbReference type="Pfam" id="PF13975">
    <property type="entry name" value="gag-asp_proteas"/>
    <property type="match status" value="1"/>
</dbReference>
<dbReference type="SUPFAM" id="SSF50630">
    <property type="entry name" value="Acid proteases"/>
    <property type="match status" value="1"/>
</dbReference>
<dbReference type="CDD" id="cd05483">
    <property type="entry name" value="retropepsin_like_bacteria"/>
    <property type="match status" value="1"/>
</dbReference>
<sequence>MAQRRCRVFRVIGIAVLLASLTAPAIAVEKLQVMGLFKNKAVMKIDGKRRVLSVGSESPEGVRLISADSQFAVVEIDGKESRLPLGNEVGANYASAVPSEVIIAIDNAGMYRTTGSINGQMVDFLADTGASAVALNANDARRLGIDFRLHGTEARVSTASGIERAYHLKLSSVKVGAIELNDVDAMVLEGDFPTEALLGMSFLGQLTVVNENGMMKLRKRF</sequence>
<reference evidence="1 2" key="1">
    <citation type="submission" date="2016-11" db="EMBL/GenBank/DDBJ databases">
        <title>Mixed transmission modes and dynamic genome evolution in an obligate animal-bacterial symbiosis.</title>
        <authorList>
            <person name="Russell S.L."/>
            <person name="Corbett-Detig R.B."/>
            <person name="Cavanaugh C.M."/>
        </authorList>
    </citation>
    <scope>NUCLEOTIDE SEQUENCE [LARGE SCALE GENOMIC DNA]</scope>
    <source>
        <strain evidence="1">Sveles-Q1</strain>
    </source>
</reference>
<evidence type="ECO:0000313" key="2">
    <source>
        <dbReference type="Proteomes" id="UP000191110"/>
    </source>
</evidence>
<protein>
    <recommendedName>
        <fullName evidence="3">Aspartyl protease</fullName>
    </recommendedName>
</protein>
<dbReference type="EMBL" id="MPRL01000072">
    <property type="protein sequence ID" value="OOZ38827.1"/>
    <property type="molecule type" value="Genomic_DNA"/>
</dbReference>
<dbReference type="AlphaFoldDB" id="A0A1T2L140"/>
<organism evidence="1 2">
    <name type="scientific">Solemya pervernicosa gill symbiont</name>
    <dbReference type="NCBI Taxonomy" id="642797"/>
    <lineage>
        <taxon>Bacteria</taxon>
        <taxon>Pseudomonadati</taxon>
        <taxon>Pseudomonadota</taxon>
        <taxon>Gammaproteobacteria</taxon>
        <taxon>sulfur-oxidizing symbionts</taxon>
    </lineage>
</organism>
<dbReference type="GO" id="GO:0006508">
    <property type="term" value="P:proteolysis"/>
    <property type="evidence" value="ECO:0007669"/>
    <property type="project" value="InterPro"/>
</dbReference>
<dbReference type="Gene3D" id="2.40.70.10">
    <property type="entry name" value="Acid Proteases"/>
    <property type="match status" value="1"/>
</dbReference>
<dbReference type="PROSITE" id="PS00141">
    <property type="entry name" value="ASP_PROTEASE"/>
    <property type="match status" value="1"/>
</dbReference>
<keyword evidence="2" id="KW-1185">Reference proteome</keyword>
<comment type="caution">
    <text evidence="1">The sequence shown here is derived from an EMBL/GenBank/DDBJ whole genome shotgun (WGS) entry which is preliminary data.</text>
</comment>
<name>A0A1T2L140_9GAMM</name>
<dbReference type="InterPro" id="IPR001969">
    <property type="entry name" value="Aspartic_peptidase_AS"/>
</dbReference>
<dbReference type="InterPro" id="IPR011969">
    <property type="entry name" value="Clan_AA_Asp_peptidase_C"/>
</dbReference>
<accession>A0A1T2L140</accession>
<dbReference type="InterPro" id="IPR021109">
    <property type="entry name" value="Peptidase_aspartic_dom_sf"/>
</dbReference>
<dbReference type="NCBIfam" id="TIGR02281">
    <property type="entry name" value="clan_AA_DTGA"/>
    <property type="match status" value="1"/>
</dbReference>
<dbReference type="InterPro" id="IPR034122">
    <property type="entry name" value="Retropepsin-like_bacterial"/>
</dbReference>
<evidence type="ECO:0008006" key="3">
    <source>
        <dbReference type="Google" id="ProtNLM"/>
    </source>
</evidence>
<gene>
    <name evidence="1" type="ORF">BOW53_14065</name>
</gene>
<evidence type="ECO:0000313" key="1">
    <source>
        <dbReference type="EMBL" id="OOZ38827.1"/>
    </source>
</evidence>
<dbReference type="GO" id="GO:0004190">
    <property type="term" value="F:aspartic-type endopeptidase activity"/>
    <property type="evidence" value="ECO:0007669"/>
    <property type="project" value="InterPro"/>
</dbReference>